<proteinExistence type="inferred from homology"/>
<keyword evidence="3" id="KW-0479">Metal-binding</keyword>
<dbReference type="Gene3D" id="3.10.170.10">
    <property type="match status" value="1"/>
</dbReference>
<dbReference type="OrthoDB" id="5332336at2759"/>
<dbReference type="HOGENOM" id="CLU_2198519_0_0_1"/>
<evidence type="ECO:0000256" key="5">
    <source>
        <dbReference type="ARBA" id="ARBA00022833"/>
    </source>
</evidence>
<organism evidence="9 10">
    <name type="scientific">Sclerotinia borealis (strain F-4128)</name>
    <dbReference type="NCBI Taxonomy" id="1432307"/>
    <lineage>
        <taxon>Eukaryota</taxon>
        <taxon>Fungi</taxon>
        <taxon>Dikarya</taxon>
        <taxon>Ascomycota</taxon>
        <taxon>Pezizomycotina</taxon>
        <taxon>Leotiomycetes</taxon>
        <taxon>Helotiales</taxon>
        <taxon>Sclerotiniaceae</taxon>
        <taxon>Sclerotinia</taxon>
    </lineage>
</organism>
<evidence type="ECO:0008006" key="11">
    <source>
        <dbReference type="Google" id="ProtNLM"/>
    </source>
</evidence>
<dbReference type="AlphaFoldDB" id="W9C7X1"/>
<gene>
    <name evidence="9" type="ORF">SBOR_8637</name>
</gene>
<dbReference type="PRINTS" id="PR00730">
    <property type="entry name" value="THERMOLYSIN"/>
</dbReference>
<protein>
    <recommendedName>
        <fullName evidence="11">Neutral metalloproteinase</fullName>
    </recommendedName>
</protein>
<keyword evidence="2" id="KW-0645">Protease</keyword>
<dbReference type="GO" id="GO:0004222">
    <property type="term" value="F:metalloendopeptidase activity"/>
    <property type="evidence" value="ECO:0007669"/>
    <property type="project" value="InterPro"/>
</dbReference>
<dbReference type="InterPro" id="IPR001570">
    <property type="entry name" value="Peptidase_M4_C_domain"/>
</dbReference>
<dbReference type="InterPro" id="IPR052759">
    <property type="entry name" value="Metalloprotease_M4"/>
</dbReference>
<evidence type="ECO:0000259" key="8">
    <source>
        <dbReference type="Pfam" id="PF02868"/>
    </source>
</evidence>
<dbReference type="Gene3D" id="1.10.390.10">
    <property type="entry name" value="Neutral Protease Domain 2"/>
    <property type="match status" value="1"/>
</dbReference>
<keyword evidence="4" id="KW-0378">Hydrolase</keyword>
<evidence type="ECO:0000259" key="7">
    <source>
        <dbReference type="Pfam" id="PF01447"/>
    </source>
</evidence>
<evidence type="ECO:0000256" key="1">
    <source>
        <dbReference type="ARBA" id="ARBA00009388"/>
    </source>
</evidence>
<dbReference type="SUPFAM" id="SSF55486">
    <property type="entry name" value="Metalloproteases ('zincins'), catalytic domain"/>
    <property type="match status" value="1"/>
</dbReference>
<keyword evidence="6" id="KW-0482">Metalloprotease</keyword>
<comment type="similarity">
    <text evidence="1">Belongs to the peptidase M4 family.</text>
</comment>
<keyword evidence="5" id="KW-0862">Zinc</keyword>
<dbReference type="Pfam" id="PF01447">
    <property type="entry name" value="Peptidase_M4"/>
    <property type="match status" value="1"/>
</dbReference>
<evidence type="ECO:0000313" key="10">
    <source>
        <dbReference type="Proteomes" id="UP000019487"/>
    </source>
</evidence>
<dbReference type="InterPro" id="IPR027268">
    <property type="entry name" value="Peptidase_M4/M1_CTD_sf"/>
</dbReference>
<evidence type="ECO:0000256" key="3">
    <source>
        <dbReference type="ARBA" id="ARBA00022723"/>
    </source>
</evidence>
<dbReference type="PANTHER" id="PTHR43579">
    <property type="match status" value="1"/>
</dbReference>
<dbReference type="InterPro" id="IPR023612">
    <property type="entry name" value="Peptidase_M4"/>
</dbReference>
<accession>W9C7X1</accession>
<sequence length="108" mass="11784">MAFGDGDGDIFGTFTKNLDVIGHELTHGIIQLTTDLEYKHQSGALNESISDVFGSMIKQYFPKTSAKIADWLIGEGMCSPAFRSMKQPGKVYNNPKIGIDPQPATLYG</sequence>
<evidence type="ECO:0000256" key="6">
    <source>
        <dbReference type="ARBA" id="ARBA00023049"/>
    </source>
</evidence>
<evidence type="ECO:0000256" key="4">
    <source>
        <dbReference type="ARBA" id="ARBA00022801"/>
    </source>
</evidence>
<dbReference type="GO" id="GO:0006508">
    <property type="term" value="P:proteolysis"/>
    <property type="evidence" value="ECO:0007669"/>
    <property type="project" value="UniProtKB-KW"/>
</dbReference>
<name>W9C7X1_SCLBF</name>
<dbReference type="PANTHER" id="PTHR43579:SF1">
    <property type="entry name" value="NEUTRAL METALLOPROTEINASE"/>
    <property type="match status" value="1"/>
</dbReference>
<dbReference type="GO" id="GO:0046872">
    <property type="term" value="F:metal ion binding"/>
    <property type="evidence" value="ECO:0007669"/>
    <property type="project" value="UniProtKB-KW"/>
</dbReference>
<keyword evidence="10" id="KW-1185">Reference proteome</keyword>
<dbReference type="Pfam" id="PF02868">
    <property type="entry name" value="Peptidase_M4_C"/>
    <property type="match status" value="1"/>
</dbReference>
<comment type="caution">
    <text evidence="9">The sequence shown here is derived from an EMBL/GenBank/DDBJ whole genome shotgun (WGS) entry which is preliminary data.</text>
</comment>
<dbReference type="EMBL" id="AYSA01000556">
    <property type="protein sequence ID" value="ESZ90974.1"/>
    <property type="molecule type" value="Genomic_DNA"/>
</dbReference>
<evidence type="ECO:0000313" key="9">
    <source>
        <dbReference type="EMBL" id="ESZ90974.1"/>
    </source>
</evidence>
<dbReference type="Proteomes" id="UP000019487">
    <property type="component" value="Unassembled WGS sequence"/>
</dbReference>
<dbReference type="InterPro" id="IPR013856">
    <property type="entry name" value="Peptidase_M4_domain"/>
</dbReference>
<evidence type="ECO:0000256" key="2">
    <source>
        <dbReference type="ARBA" id="ARBA00022670"/>
    </source>
</evidence>
<feature type="domain" description="Peptidase M4 C-terminal" evidence="8">
    <location>
        <begin position="35"/>
        <end position="96"/>
    </location>
</feature>
<reference evidence="9 10" key="1">
    <citation type="journal article" date="2014" name="Genome Announc.">
        <title>Draft genome sequence of Sclerotinia borealis, a psychrophilic plant pathogenic fungus.</title>
        <authorList>
            <person name="Mardanov A.V."/>
            <person name="Beletsky A.V."/>
            <person name="Kadnikov V.V."/>
            <person name="Ignatov A.N."/>
            <person name="Ravin N.V."/>
        </authorList>
    </citation>
    <scope>NUCLEOTIDE SEQUENCE [LARGE SCALE GENOMIC DNA]</scope>
    <source>
        <strain evidence="10">F-4157</strain>
    </source>
</reference>
<dbReference type="MEROPS" id="M04.023"/>
<dbReference type="STRING" id="1432307.W9C7X1"/>
<feature type="domain" description="Peptidase M4" evidence="7">
    <location>
        <begin position="1"/>
        <end position="31"/>
    </location>
</feature>